<comment type="caution">
    <text evidence="2">The sequence shown here is derived from an EMBL/GenBank/DDBJ whole genome shotgun (WGS) entry which is preliminary data.</text>
</comment>
<gene>
    <name evidence="2" type="ORF">FHS27_006006</name>
</gene>
<sequence>MHSEPIPADESPKKDPQTRVPRSILPAPLPPANTGRYVTGAGGHGDVILDGGLSGQENAAPQSTGDANSDRDFRIDGASGAEGESDLGNRAENPLLESTDAIDPAADPVISSDVGEIPGELSFDDIAVDEMVRDLELESEAEQVGISTDYPTSASEDDFAVVGVRNYEWRLSVIRVAAHRSADAIAASQLVEPSGDKEEKLARIVLSTYRLIDPRFRVSYFQQVRVGRLLPLALQRVACVDFTPPTLQTRSRFSRNDSVRLFGHPFPVKVHGKHDSVVRKKLRRGSRKGDVVSGRAEALEVLAELRLQSSGSTLRRWVHDTRFLTAMIVVIASTTVGLGLFAARRSLIRPRPLPDHSTESQSTESMGTGNAVASVGGPGPEILASSDIESELVAVDPVESADVEALDHAMPHAETLSPEITNPVMTTDELLAALADVVKGTPIVPPTPIAIEHELPDLAPVTSIADASTDMPLGGSGDRVPGKGFPGSVSPGDLGPSNLGPRMIAPGDLSPEVLDGNPNADREAADPGIIGGESMVASSNAEGVAEPTGLAGPTGLGNPATNAESSGEANVTRSNSRSGMSLDKLAPKSPAYSDDEIATAVSELWAETDSAARRFTVSTVAGLIEQWDLVAEIAGPESLEYAAAQHLIRQAAWLRHPMSDIVASLRQNSTKQPVRFIDVALSDPVTKNTASLTAVEIGRLVDSWRAARRRVVAMVDVERMLLQANVLLDRIVVSDRLDATKRSDTLTSFRTDVERLAKIVSDKDLLAETNELTKAIESLPASAEWARLQAADKPSGLLGTIYCLHQRRWEEGIVWLGQSSNLVVAGCAKAECELLQSGGPSSRDSDWIALADRWTKVAQRLSGREAAAIRLHALEIYGDDESMRDNRQELIESLPKYLRPEQAAR</sequence>
<dbReference type="AlphaFoldDB" id="A0A7W5H9J0"/>
<evidence type="ECO:0000256" key="1">
    <source>
        <dbReference type="SAM" id="MobiDB-lite"/>
    </source>
</evidence>
<dbReference type="RefSeq" id="WP_246421145.1">
    <property type="nucleotide sequence ID" value="NZ_JACHXU010000032.1"/>
</dbReference>
<dbReference type="Proteomes" id="UP000536179">
    <property type="component" value="Unassembled WGS sequence"/>
</dbReference>
<feature type="compositionally biased region" description="Polar residues" evidence="1">
    <location>
        <begin position="359"/>
        <end position="368"/>
    </location>
</feature>
<reference evidence="2 3" key="1">
    <citation type="submission" date="2020-08" db="EMBL/GenBank/DDBJ databases">
        <title>Genomic Encyclopedia of Type Strains, Phase III (KMG-III): the genomes of soil and plant-associated and newly described type strains.</title>
        <authorList>
            <person name="Whitman W."/>
        </authorList>
    </citation>
    <scope>NUCLEOTIDE SEQUENCE [LARGE SCALE GENOMIC DNA]</scope>
    <source>
        <strain evidence="2 3">CECT 8075</strain>
    </source>
</reference>
<accession>A0A7W5H9J0</accession>
<feature type="compositionally biased region" description="Polar residues" evidence="1">
    <location>
        <begin position="559"/>
        <end position="579"/>
    </location>
</feature>
<organism evidence="2 3">
    <name type="scientific">Aporhodopirellula rubra</name>
    <dbReference type="NCBI Taxonomy" id="980271"/>
    <lineage>
        <taxon>Bacteria</taxon>
        <taxon>Pseudomonadati</taxon>
        <taxon>Planctomycetota</taxon>
        <taxon>Planctomycetia</taxon>
        <taxon>Pirellulales</taxon>
        <taxon>Pirellulaceae</taxon>
        <taxon>Aporhodopirellula</taxon>
    </lineage>
</organism>
<keyword evidence="3" id="KW-1185">Reference proteome</keyword>
<evidence type="ECO:0000313" key="3">
    <source>
        <dbReference type="Proteomes" id="UP000536179"/>
    </source>
</evidence>
<protein>
    <submittedName>
        <fullName evidence="2">Uncharacterized protein</fullName>
    </submittedName>
</protein>
<feature type="region of interest" description="Disordered" evidence="1">
    <location>
        <begin position="1"/>
        <end position="91"/>
    </location>
</feature>
<name>A0A7W5H9J0_9BACT</name>
<evidence type="ECO:0000313" key="2">
    <source>
        <dbReference type="EMBL" id="MBB3210160.1"/>
    </source>
</evidence>
<feature type="region of interest" description="Disordered" evidence="1">
    <location>
        <begin position="466"/>
        <end position="592"/>
    </location>
</feature>
<feature type="region of interest" description="Disordered" evidence="1">
    <location>
        <begin position="351"/>
        <end position="370"/>
    </location>
</feature>
<proteinExistence type="predicted"/>
<feature type="compositionally biased region" description="Polar residues" evidence="1">
    <location>
        <begin position="55"/>
        <end position="67"/>
    </location>
</feature>
<dbReference type="EMBL" id="JACHXU010000032">
    <property type="protein sequence ID" value="MBB3210160.1"/>
    <property type="molecule type" value="Genomic_DNA"/>
</dbReference>